<dbReference type="InterPro" id="IPR054256">
    <property type="entry name" value="DUF6987"/>
</dbReference>
<dbReference type="EMBL" id="LFJN01000010">
    <property type="protein sequence ID" value="KPI41174.1"/>
    <property type="molecule type" value="Genomic_DNA"/>
</dbReference>
<feature type="compositionally biased region" description="Basic and acidic residues" evidence="1">
    <location>
        <begin position="1159"/>
        <end position="1172"/>
    </location>
</feature>
<feature type="region of interest" description="Disordered" evidence="1">
    <location>
        <begin position="879"/>
        <end position="898"/>
    </location>
</feature>
<feature type="compositionally biased region" description="Basic and acidic residues" evidence="1">
    <location>
        <begin position="713"/>
        <end position="737"/>
    </location>
</feature>
<feature type="compositionally biased region" description="Acidic residues" evidence="1">
    <location>
        <begin position="882"/>
        <end position="895"/>
    </location>
</feature>
<dbReference type="Proteomes" id="UP000038010">
    <property type="component" value="Unassembled WGS sequence"/>
</dbReference>
<feature type="compositionally biased region" description="Acidic residues" evidence="1">
    <location>
        <begin position="192"/>
        <end position="204"/>
    </location>
</feature>
<dbReference type="RefSeq" id="XP_018001137.1">
    <property type="nucleotide sequence ID" value="XM_018148267.1"/>
</dbReference>
<keyword evidence="2" id="KW-1133">Transmembrane helix</keyword>
<dbReference type="Pfam" id="PF22485">
    <property type="entry name" value="DUF6987"/>
    <property type="match status" value="1"/>
</dbReference>
<gene>
    <name evidence="4" type="ORF">AB675_7866</name>
</gene>
<dbReference type="PANTHER" id="PTHR39461:SF1">
    <property type="entry name" value="LEA DOMAIN PROTEIN (AFU_ORTHOLOGUE AFUA_8G04920)"/>
    <property type="match status" value="1"/>
</dbReference>
<evidence type="ECO:0000313" key="5">
    <source>
        <dbReference type="Proteomes" id="UP000038010"/>
    </source>
</evidence>
<feature type="region of interest" description="Disordered" evidence="1">
    <location>
        <begin position="1014"/>
        <end position="1038"/>
    </location>
</feature>
<feature type="region of interest" description="Disordered" evidence="1">
    <location>
        <begin position="418"/>
        <end position="442"/>
    </location>
</feature>
<protein>
    <recommendedName>
        <fullName evidence="3">DUF6987 domain-containing protein</fullName>
    </recommendedName>
</protein>
<feature type="compositionally biased region" description="Gly residues" evidence="1">
    <location>
        <begin position="151"/>
        <end position="162"/>
    </location>
</feature>
<feature type="compositionally biased region" description="Acidic residues" evidence="1">
    <location>
        <begin position="426"/>
        <end position="440"/>
    </location>
</feature>
<feature type="compositionally biased region" description="Basic and acidic residues" evidence="1">
    <location>
        <begin position="256"/>
        <end position="272"/>
    </location>
</feature>
<dbReference type="PANTHER" id="PTHR39461">
    <property type="entry name" value="LEA DOMAIN PROTEIN (AFU_ORTHOLOGUE AFUA_8G04920)"/>
    <property type="match status" value="1"/>
</dbReference>
<dbReference type="GeneID" id="28740147"/>
<dbReference type="OrthoDB" id="3937590at2759"/>
<evidence type="ECO:0000259" key="3">
    <source>
        <dbReference type="Pfam" id="PF22485"/>
    </source>
</evidence>
<keyword evidence="2" id="KW-0472">Membrane</keyword>
<dbReference type="Gene3D" id="1.20.120.20">
    <property type="entry name" value="Apolipoprotein"/>
    <property type="match status" value="1"/>
</dbReference>
<evidence type="ECO:0000256" key="2">
    <source>
        <dbReference type="SAM" id="Phobius"/>
    </source>
</evidence>
<dbReference type="VEuPathDB" id="FungiDB:AB675_7866"/>
<name>A0A0N1HVB4_9EURO</name>
<feature type="compositionally biased region" description="Basic and acidic residues" evidence="1">
    <location>
        <begin position="326"/>
        <end position="343"/>
    </location>
</feature>
<proteinExistence type="predicted"/>
<comment type="caution">
    <text evidence="4">The sequence shown here is derived from an EMBL/GenBank/DDBJ whole genome shotgun (WGS) entry which is preliminary data.</text>
</comment>
<feature type="compositionally biased region" description="Acidic residues" evidence="1">
    <location>
        <begin position="112"/>
        <end position="133"/>
    </location>
</feature>
<evidence type="ECO:0000256" key="1">
    <source>
        <dbReference type="SAM" id="MobiDB-lite"/>
    </source>
</evidence>
<feature type="region of interest" description="Disordered" evidence="1">
    <location>
        <begin position="706"/>
        <end position="739"/>
    </location>
</feature>
<feature type="transmembrane region" description="Helical" evidence="2">
    <location>
        <begin position="1533"/>
        <end position="1551"/>
    </location>
</feature>
<feature type="compositionally biased region" description="Basic and acidic residues" evidence="1">
    <location>
        <begin position="299"/>
        <end position="316"/>
    </location>
</feature>
<dbReference type="InterPro" id="IPR022124">
    <property type="entry name" value="DUF3659"/>
</dbReference>
<feature type="compositionally biased region" description="Polar residues" evidence="1">
    <location>
        <begin position="69"/>
        <end position="84"/>
    </location>
</feature>
<organism evidence="4 5">
    <name type="scientific">Cyphellophora attinorum</name>
    <dbReference type="NCBI Taxonomy" id="1664694"/>
    <lineage>
        <taxon>Eukaryota</taxon>
        <taxon>Fungi</taxon>
        <taxon>Dikarya</taxon>
        <taxon>Ascomycota</taxon>
        <taxon>Pezizomycotina</taxon>
        <taxon>Eurotiomycetes</taxon>
        <taxon>Chaetothyriomycetidae</taxon>
        <taxon>Chaetothyriales</taxon>
        <taxon>Cyphellophoraceae</taxon>
        <taxon>Cyphellophora</taxon>
    </lineage>
</organism>
<feature type="region of interest" description="Disordered" evidence="1">
    <location>
        <begin position="1"/>
        <end position="347"/>
    </location>
</feature>
<evidence type="ECO:0000313" key="4">
    <source>
        <dbReference type="EMBL" id="KPI41174.1"/>
    </source>
</evidence>
<feature type="compositionally biased region" description="Basic and acidic residues" evidence="1">
    <location>
        <begin position="37"/>
        <end position="68"/>
    </location>
</feature>
<dbReference type="Pfam" id="PF12396">
    <property type="entry name" value="DUF3659"/>
    <property type="match status" value="13"/>
</dbReference>
<accession>A0A0N1HVB4</accession>
<feature type="region of interest" description="Disordered" evidence="1">
    <location>
        <begin position="1158"/>
        <end position="1191"/>
    </location>
</feature>
<reference evidence="4 5" key="1">
    <citation type="submission" date="2015-06" db="EMBL/GenBank/DDBJ databases">
        <title>Draft genome of the ant-associated black yeast Phialophora attae CBS 131958.</title>
        <authorList>
            <person name="Moreno L.F."/>
            <person name="Stielow B.J."/>
            <person name="de Hoog S."/>
            <person name="Vicente V.A."/>
            <person name="Weiss V.A."/>
            <person name="de Vries M."/>
            <person name="Cruz L.M."/>
            <person name="Souza E.M."/>
        </authorList>
    </citation>
    <scope>NUCLEOTIDE SEQUENCE [LARGE SCALE GENOMIC DNA]</scope>
    <source>
        <strain evidence="4 5">CBS 131958</strain>
    </source>
</reference>
<keyword evidence="5" id="KW-1185">Reference proteome</keyword>
<feature type="domain" description="DUF6987" evidence="3">
    <location>
        <begin position="1389"/>
        <end position="1584"/>
    </location>
</feature>
<keyword evidence="2" id="KW-0812">Transmembrane</keyword>
<feature type="compositionally biased region" description="Basic and acidic residues" evidence="1">
    <location>
        <begin position="1014"/>
        <end position="1030"/>
    </location>
</feature>
<sequence>MLAEFPAHAKSHITGFQSGNGPFRFWPKAPKLGAKTPKKEDTPSTKPVEDKADDAKEQISLKDNDASEKVQQAGDTSVADTSELSEADPQPIADSDDEETVPGSKEAAKDEGTDDDDGLTPGDTEDAAEEAGDEASNKGSSALGGLKSAAGGLGKGVSGLVGKGKDAAGGAADKASKGDVTGAATGAKDDIQEGAEDAAEDVQDGAEKTQGDVTESAADGAEDRDTYDVPQVSDRLFGGKGSGEGATDKASGALEGAKDTVEDTAEGAKETAEDAAEDPQATAEDAAQGAKDTAEDAVDGAKDTAEDAADGVKETAEDAAEGADAEGVKDTAEDAVDGAKDTAEDAAGQVADLSMLKGLKVDKGGDILDSDGNAIGKLAEGDPEDLEGYEVGDDGEILDEDGDVIGRVDLTDKAQELAGQAKDTAEDAAEDAQDTAEDAVDEAKEGVETYLPDLDVLKGLEVQENGEILDKEGNVLGKITEGDPADLVGMTLNENGEVLDEDGDAIGRAETLPQEVKKEAEGELPGLDALEGLKVGEGGEIKDADGNLLGKITEGDPADLQGLEVTKDGEVLDEDGDVIGRAEIVPEAADALGEAGEGVQPEALKEALAKVEDIEEQLKPNLMIVEGRKLNKKGNILDDEGEVLAKLVEGDAKECAGKVPNENGEILDDDGNVIGKVEVVEGEAADEAMKELNPELVGQLEEAQQAVEEAEKEAEGAADEAKDAAEEAKEAADEAKPDFSQLEGLKVNKKGEVVNEDGDPIAKLSEGYDLEQVRGKKINENGEILDAEGNVIGKVEFLQSAIDDGVVKMEEVADEASKQDTTILEGLKVNKKGFVLDEEGEQIAKLVEGELEDCAGKKLNDKGEVLDKEGNVIGKVELIPQEGEEEGEPEEEDDDRPPVSILEGLKVNKTGKIVDSDGNIVGELVEGDAKKLWKSGSTCDAEGKFWDNKGNVIGRAETVAREDKEDEAQFAGLEGLVVVADGWVEDENGNRVGKVVEGDPKKLVGRSVDEDGDILDKRGNAVGHAERYEEPDAEPEEEAAPIDLSEMKGLKLNKHGNVIGPDGVPIGRLVEGNAKELAGRRVDGEGKIWDDTGKVVGRVELIPPQDREAKPEGIFGGLEGLHVVKDGWVEDGEGNRVGKVVDGDPKKLVGQKVDEDGDIIDKNGDVKGHAEPWEEEEEAPEDLSSLEGKTVNKQGKVVDEHGTIFGEVIEGDVKRLVGCKVDGKGQIWSNDGKVIGKAGVIAGGEKSADGPFSGFEVTSVQKDGTVVNGSGDIIGRITEGEVTKLVGRKVDDDGDISDKNGNVIGHAERWEPEEKEREVSPMSGLKVNKEGEVRDTNGDVIGRLTEGQLTSCVGKTIDDNGHVVDQDGNKLGEVTLLENIPEEEEQGMTEEEEEEEIAKKIGNIINQTLEKMEPICKDITDLVEKADRTPKEELDEEKLVNDVKPKIEEGSRILGECNGAIRGLDPDGHIAAQAKAKAASGEASPAQHRVAEGLKELTSTVVKTIDNAKKRISDMPHAKKKLNPLWGLLTEPLFQIIAAVGLLLSGVLGLVGKLLNALGLGGLVNGILGGLGVDKLLGGLGLGSIGESLGLGGGKKK</sequence>
<feature type="compositionally biased region" description="Low complexity" evidence="1">
    <location>
        <begin position="138"/>
        <end position="150"/>
    </location>
</feature>